<evidence type="ECO:0000313" key="2">
    <source>
        <dbReference type="EMBL" id="HIZ07284.1"/>
    </source>
</evidence>
<evidence type="ECO:0008006" key="4">
    <source>
        <dbReference type="Google" id="ProtNLM"/>
    </source>
</evidence>
<keyword evidence="1" id="KW-0472">Membrane</keyword>
<dbReference type="Proteomes" id="UP000824024">
    <property type="component" value="Unassembled WGS sequence"/>
</dbReference>
<name>A0A9D2IFD7_9FIRM</name>
<accession>A0A9D2IFD7</accession>
<organism evidence="2 3">
    <name type="scientific">Candidatus Eubacterium avistercoris</name>
    <dbReference type="NCBI Taxonomy" id="2838567"/>
    <lineage>
        <taxon>Bacteria</taxon>
        <taxon>Bacillati</taxon>
        <taxon>Bacillota</taxon>
        <taxon>Clostridia</taxon>
        <taxon>Eubacteriales</taxon>
        <taxon>Eubacteriaceae</taxon>
        <taxon>Eubacterium</taxon>
    </lineage>
</organism>
<proteinExistence type="predicted"/>
<sequence length="151" mass="16937">MSGKTKIVVFRMKELIYTVVFIVLAIVLILLLVFMFRPGRDKDAKETAAYTAGVYTSSIEFQGQTIDVQVVVDEDHINSVSFVNLDESVATMYPLMQSSMDSISQQIYEKQSLDNITYSEENQYTAAMLLNAVSDALDKARTDKGEDEDPD</sequence>
<evidence type="ECO:0000256" key="1">
    <source>
        <dbReference type="SAM" id="Phobius"/>
    </source>
</evidence>
<evidence type="ECO:0000313" key="3">
    <source>
        <dbReference type="Proteomes" id="UP000824024"/>
    </source>
</evidence>
<comment type="caution">
    <text evidence="2">The sequence shown here is derived from an EMBL/GenBank/DDBJ whole genome shotgun (WGS) entry which is preliminary data.</text>
</comment>
<protein>
    <recommendedName>
        <fullName evidence="4">FMN-binding protein</fullName>
    </recommendedName>
</protein>
<gene>
    <name evidence="2" type="ORF">IAA08_05035</name>
</gene>
<keyword evidence="1" id="KW-1133">Transmembrane helix</keyword>
<keyword evidence="1" id="KW-0812">Transmembrane</keyword>
<reference evidence="2" key="2">
    <citation type="submission" date="2021-04" db="EMBL/GenBank/DDBJ databases">
        <authorList>
            <person name="Gilroy R."/>
        </authorList>
    </citation>
    <scope>NUCLEOTIDE SEQUENCE</scope>
    <source>
        <strain evidence="2">CHK192-9172</strain>
    </source>
</reference>
<dbReference type="AlphaFoldDB" id="A0A9D2IFD7"/>
<feature type="transmembrane region" description="Helical" evidence="1">
    <location>
        <begin position="15"/>
        <end position="36"/>
    </location>
</feature>
<dbReference type="EMBL" id="DXCH01000141">
    <property type="protein sequence ID" value="HIZ07284.1"/>
    <property type="molecule type" value="Genomic_DNA"/>
</dbReference>
<reference evidence="2" key="1">
    <citation type="journal article" date="2021" name="PeerJ">
        <title>Extensive microbial diversity within the chicken gut microbiome revealed by metagenomics and culture.</title>
        <authorList>
            <person name="Gilroy R."/>
            <person name="Ravi A."/>
            <person name="Getino M."/>
            <person name="Pursley I."/>
            <person name="Horton D.L."/>
            <person name="Alikhan N.F."/>
            <person name="Baker D."/>
            <person name="Gharbi K."/>
            <person name="Hall N."/>
            <person name="Watson M."/>
            <person name="Adriaenssens E.M."/>
            <person name="Foster-Nyarko E."/>
            <person name="Jarju S."/>
            <person name="Secka A."/>
            <person name="Antonio M."/>
            <person name="Oren A."/>
            <person name="Chaudhuri R.R."/>
            <person name="La Ragione R."/>
            <person name="Hildebrand F."/>
            <person name="Pallen M.J."/>
        </authorList>
    </citation>
    <scope>NUCLEOTIDE SEQUENCE</scope>
    <source>
        <strain evidence="2">CHK192-9172</strain>
    </source>
</reference>